<gene>
    <name evidence="2" type="ORF">GEU84_007055</name>
</gene>
<reference evidence="2" key="1">
    <citation type="submission" date="2020-05" db="EMBL/GenBank/DDBJ databases">
        <title>Fertoebacter nigrum gen. nov., sp. nov., a new member of the family Rhodobacteraceae.</title>
        <authorList>
            <person name="Szuroczki S."/>
            <person name="Abbaszade G."/>
            <person name="Buni D."/>
            <person name="Schumann P."/>
            <person name="Toth E."/>
        </authorList>
    </citation>
    <scope>NUCLEOTIDE SEQUENCE</scope>
    <source>
        <strain evidence="2">RG-N-1a</strain>
    </source>
</reference>
<evidence type="ECO:0000313" key="2">
    <source>
        <dbReference type="EMBL" id="NUB44134.1"/>
    </source>
</evidence>
<dbReference type="RefSeq" id="WP_152824642.1">
    <property type="nucleotide sequence ID" value="NZ_WHUT02000003.1"/>
</dbReference>
<feature type="region of interest" description="Disordered" evidence="1">
    <location>
        <begin position="1"/>
        <end position="32"/>
    </location>
</feature>
<evidence type="ECO:0000256" key="1">
    <source>
        <dbReference type="SAM" id="MobiDB-lite"/>
    </source>
</evidence>
<dbReference type="EMBL" id="WHUT02000003">
    <property type="protein sequence ID" value="NUB44134.1"/>
    <property type="molecule type" value="Genomic_DNA"/>
</dbReference>
<dbReference type="Proteomes" id="UP000484076">
    <property type="component" value="Unassembled WGS sequence"/>
</dbReference>
<sequence length="287" mass="29399">MAACSGNPLNNGDDGDGDGDGDGGGSDVPDSVAGRLVSATYEPGADTILVNIRSQDDPSVEAVYTRDARYDVEDYFGYTSQETTSNRITVALVKQVGNTKAAVALNGQFAEYYAGGTFSREGLFNLPTSGVGNSANYSGTYTGLLNAGPTVSGPGGDLDPIQPRQTTGRALITADFAKMELSGGIDQRRVTGTDGDAGALPTALLRTTDISTDGRFEGIVTVRDDEDGSLQDAGDYAGLFGGANAREIAALLVFNPIPTNQALFEHGLLVLPSCATGGGPACPVASP</sequence>
<dbReference type="AlphaFoldDB" id="A0A8X8KKC9"/>
<organism evidence="2 3">
    <name type="scientific">Fertoeibacter niger</name>
    <dbReference type="NCBI Taxonomy" id="2656921"/>
    <lineage>
        <taxon>Bacteria</taxon>
        <taxon>Pseudomonadati</taxon>
        <taxon>Pseudomonadota</taxon>
        <taxon>Alphaproteobacteria</taxon>
        <taxon>Rhodobacterales</taxon>
        <taxon>Paracoccaceae</taxon>
        <taxon>Fertoeibacter</taxon>
    </lineage>
</organism>
<evidence type="ECO:0008006" key="4">
    <source>
        <dbReference type="Google" id="ProtNLM"/>
    </source>
</evidence>
<protein>
    <recommendedName>
        <fullName evidence="4">Thymidylate synthase</fullName>
    </recommendedName>
</protein>
<keyword evidence="3" id="KW-1185">Reference proteome</keyword>
<dbReference type="Gene3D" id="2.40.160.90">
    <property type="match status" value="1"/>
</dbReference>
<name>A0A8X8KKC9_9RHOB</name>
<proteinExistence type="predicted"/>
<dbReference type="SUPFAM" id="SSF56925">
    <property type="entry name" value="OMPA-like"/>
    <property type="match status" value="1"/>
</dbReference>
<evidence type="ECO:0000313" key="3">
    <source>
        <dbReference type="Proteomes" id="UP000484076"/>
    </source>
</evidence>
<comment type="caution">
    <text evidence="2">The sequence shown here is derived from an EMBL/GenBank/DDBJ whole genome shotgun (WGS) entry which is preliminary data.</text>
</comment>
<dbReference type="InterPro" id="IPR011250">
    <property type="entry name" value="OMP/PagP_B-barrel"/>
</dbReference>
<accession>A0A8X8KKC9</accession>